<keyword evidence="6" id="KW-1133">Transmembrane helix</keyword>
<evidence type="ECO:0000256" key="4">
    <source>
        <dbReference type="SAM" id="Coils"/>
    </source>
</evidence>
<feature type="region of interest" description="Disordered" evidence="5">
    <location>
        <begin position="1"/>
        <end position="23"/>
    </location>
</feature>
<feature type="region of interest" description="Disordered" evidence="5">
    <location>
        <begin position="357"/>
        <end position="380"/>
    </location>
</feature>
<evidence type="ECO:0000256" key="2">
    <source>
        <dbReference type="ARBA" id="ARBA00009477"/>
    </source>
</evidence>
<dbReference type="InterPro" id="IPR050465">
    <property type="entry name" value="UPF0194_transport"/>
</dbReference>
<dbReference type="RefSeq" id="WP_101519502.1">
    <property type="nucleotide sequence ID" value="NZ_PKLZ01000001.1"/>
</dbReference>
<evidence type="ECO:0000313" key="9">
    <source>
        <dbReference type="EMBL" id="PLW83865.1"/>
    </source>
</evidence>
<dbReference type="Pfam" id="PF25954">
    <property type="entry name" value="Beta-barrel_RND_2"/>
    <property type="match status" value="1"/>
</dbReference>
<dbReference type="Gene3D" id="2.40.30.170">
    <property type="match status" value="1"/>
</dbReference>
<dbReference type="Gene3D" id="2.40.420.20">
    <property type="match status" value="1"/>
</dbReference>
<dbReference type="PANTHER" id="PTHR32347">
    <property type="entry name" value="EFFLUX SYSTEM COMPONENT YKNX-RELATED"/>
    <property type="match status" value="1"/>
</dbReference>
<feature type="domain" description="CusB-like beta-barrel" evidence="8">
    <location>
        <begin position="263"/>
        <end position="335"/>
    </location>
</feature>
<keyword evidence="3 4" id="KW-0175">Coiled coil</keyword>
<feature type="coiled-coil region" evidence="4">
    <location>
        <begin position="130"/>
        <end position="223"/>
    </location>
</feature>
<dbReference type="Gene3D" id="2.40.50.100">
    <property type="match status" value="1"/>
</dbReference>
<protein>
    <submittedName>
        <fullName evidence="9">Efflux RND transporter periplasmic adaptor subunit</fullName>
    </submittedName>
</protein>
<keyword evidence="6" id="KW-0472">Membrane</keyword>
<dbReference type="GO" id="GO:0016020">
    <property type="term" value="C:membrane"/>
    <property type="evidence" value="ECO:0007669"/>
    <property type="project" value="InterPro"/>
</dbReference>
<feature type="compositionally biased region" description="Polar residues" evidence="5">
    <location>
        <begin position="14"/>
        <end position="23"/>
    </location>
</feature>
<organism evidence="9 10">
    <name type="scientific">Kineobactrum sediminis</name>
    <dbReference type="NCBI Taxonomy" id="1905677"/>
    <lineage>
        <taxon>Bacteria</taxon>
        <taxon>Pseudomonadati</taxon>
        <taxon>Pseudomonadota</taxon>
        <taxon>Gammaproteobacteria</taxon>
        <taxon>Cellvibrionales</taxon>
        <taxon>Halieaceae</taxon>
        <taxon>Kineobactrum</taxon>
    </lineage>
</organism>
<dbReference type="NCBIfam" id="TIGR01730">
    <property type="entry name" value="RND_mfp"/>
    <property type="match status" value="1"/>
</dbReference>
<dbReference type="GO" id="GO:0022857">
    <property type="term" value="F:transmembrane transporter activity"/>
    <property type="evidence" value="ECO:0007669"/>
    <property type="project" value="InterPro"/>
</dbReference>
<sequence>MQASTILSAEESTDMTAGNNTSLDDMEQQVRAAIRSGNRRSVKTVAGWSLAGIAIVGVLAWWLWPTDQTNLWREAVVDRGDMVLTVTATGNLEPKSEVTVGAEISGLIREVKVIENDRVTAGRVLARFDTEELQVNLQQAQARLAVARARVAEARATREEARLNRQRIQALVARGTASQADLDSREATYQRATAQLALARASVKEAEAAVSAARTRLEKAVITSPIDGVVLLRSVEPGNTVAANFQTPELFVLAEDLRQMELHVSLDEADVAMAEAGQPATFTVDAWPDREFGARVLTVYLYPTVENNVVTYTTLLSVDNTELLLRPGMTATATIITGTREQALRVPNVALRFQPPVDGRRGGILSGPPGTGVREPEQGPGNTLWVLRNNQPTRIAVRTGYSDGRYTELLGDALQEGDRVLIGVQRTSAQD</sequence>
<comment type="subcellular location">
    <subcellularLocation>
        <location evidence="1">Cell envelope</location>
    </subcellularLocation>
</comment>
<proteinExistence type="inferred from homology"/>
<evidence type="ECO:0000313" key="10">
    <source>
        <dbReference type="Proteomes" id="UP000234845"/>
    </source>
</evidence>
<evidence type="ECO:0000256" key="6">
    <source>
        <dbReference type="SAM" id="Phobius"/>
    </source>
</evidence>
<dbReference type="OrthoDB" id="9791520at2"/>
<dbReference type="Pfam" id="PF25917">
    <property type="entry name" value="BSH_RND"/>
    <property type="match status" value="1"/>
</dbReference>
<feature type="domain" description="Multidrug resistance protein MdtA-like barrel-sandwich hybrid" evidence="7">
    <location>
        <begin position="97"/>
        <end position="250"/>
    </location>
</feature>
<dbReference type="InterPro" id="IPR006143">
    <property type="entry name" value="RND_pump_MFP"/>
</dbReference>
<evidence type="ECO:0000256" key="3">
    <source>
        <dbReference type="ARBA" id="ARBA00023054"/>
    </source>
</evidence>
<feature type="transmembrane region" description="Helical" evidence="6">
    <location>
        <begin position="45"/>
        <end position="64"/>
    </location>
</feature>
<dbReference type="SUPFAM" id="SSF111369">
    <property type="entry name" value="HlyD-like secretion proteins"/>
    <property type="match status" value="1"/>
</dbReference>
<dbReference type="InterPro" id="IPR058792">
    <property type="entry name" value="Beta-barrel_RND_2"/>
</dbReference>
<dbReference type="InterPro" id="IPR058625">
    <property type="entry name" value="MdtA-like_BSH"/>
</dbReference>
<comment type="caution">
    <text evidence="9">The sequence shown here is derived from an EMBL/GenBank/DDBJ whole genome shotgun (WGS) entry which is preliminary data.</text>
</comment>
<comment type="similarity">
    <text evidence="2">Belongs to the membrane fusion protein (MFP) (TC 8.A.1) family.</text>
</comment>
<evidence type="ECO:0000259" key="8">
    <source>
        <dbReference type="Pfam" id="PF25954"/>
    </source>
</evidence>
<keyword evidence="10" id="KW-1185">Reference proteome</keyword>
<gene>
    <name evidence="9" type="ORF">CWI75_00445</name>
</gene>
<evidence type="ECO:0000256" key="1">
    <source>
        <dbReference type="ARBA" id="ARBA00004196"/>
    </source>
</evidence>
<evidence type="ECO:0000259" key="7">
    <source>
        <dbReference type="Pfam" id="PF25917"/>
    </source>
</evidence>
<dbReference type="Gene3D" id="1.10.287.470">
    <property type="entry name" value="Helix hairpin bin"/>
    <property type="match status" value="1"/>
</dbReference>
<name>A0A2N5Y642_9GAMM</name>
<accession>A0A2N5Y642</accession>
<reference evidence="10" key="1">
    <citation type="submission" date="2017-11" db="EMBL/GenBank/DDBJ databases">
        <title>The draft genome sequence of Chromatocurvus sp. F02.</title>
        <authorList>
            <person name="Du Z.-J."/>
            <person name="Chang Y.-Q."/>
        </authorList>
    </citation>
    <scope>NUCLEOTIDE SEQUENCE [LARGE SCALE GENOMIC DNA]</scope>
    <source>
        <strain evidence="10">F02</strain>
    </source>
</reference>
<dbReference type="GO" id="GO:0030313">
    <property type="term" value="C:cell envelope"/>
    <property type="evidence" value="ECO:0007669"/>
    <property type="project" value="UniProtKB-SubCell"/>
</dbReference>
<dbReference type="AlphaFoldDB" id="A0A2N5Y642"/>
<dbReference type="Proteomes" id="UP000234845">
    <property type="component" value="Unassembled WGS sequence"/>
</dbReference>
<keyword evidence="6" id="KW-0812">Transmembrane</keyword>
<dbReference type="PANTHER" id="PTHR32347:SF14">
    <property type="entry name" value="EFFLUX SYSTEM COMPONENT YKNX-RELATED"/>
    <property type="match status" value="1"/>
</dbReference>
<dbReference type="EMBL" id="PKLZ01000001">
    <property type="protein sequence ID" value="PLW83865.1"/>
    <property type="molecule type" value="Genomic_DNA"/>
</dbReference>
<evidence type="ECO:0000256" key="5">
    <source>
        <dbReference type="SAM" id="MobiDB-lite"/>
    </source>
</evidence>